<evidence type="ECO:0000313" key="1">
    <source>
        <dbReference type="EMBL" id="RKO97113.1"/>
    </source>
</evidence>
<evidence type="ECO:0000313" key="2">
    <source>
        <dbReference type="Proteomes" id="UP000268535"/>
    </source>
</evidence>
<accession>A0A4P9WXP3</accession>
<dbReference type="AlphaFoldDB" id="A0A4P9WXP3"/>
<proteinExistence type="predicted"/>
<organism evidence="1 2">
    <name type="scientific">Caulochytrium protostelioides</name>
    <dbReference type="NCBI Taxonomy" id="1555241"/>
    <lineage>
        <taxon>Eukaryota</taxon>
        <taxon>Fungi</taxon>
        <taxon>Fungi incertae sedis</taxon>
        <taxon>Chytridiomycota</taxon>
        <taxon>Chytridiomycota incertae sedis</taxon>
        <taxon>Chytridiomycetes</taxon>
        <taxon>Caulochytriales</taxon>
        <taxon>Caulochytriaceae</taxon>
        <taxon>Caulochytrium</taxon>
    </lineage>
</organism>
<reference evidence="2" key="1">
    <citation type="journal article" date="2018" name="Nat. Microbiol.">
        <title>Leveraging single-cell genomics to expand the fungal tree of life.</title>
        <authorList>
            <person name="Ahrendt S.R."/>
            <person name="Quandt C.A."/>
            <person name="Ciobanu D."/>
            <person name="Clum A."/>
            <person name="Salamov A."/>
            <person name="Andreopoulos B."/>
            <person name="Cheng J.F."/>
            <person name="Woyke T."/>
            <person name="Pelin A."/>
            <person name="Henrissat B."/>
            <person name="Reynolds N.K."/>
            <person name="Benny G.L."/>
            <person name="Smith M.E."/>
            <person name="James T.Y."/>
            <person name="Grigoriev I.V."/>
        </authorList>
    </citation>
    <scope>NUCLEOTIDE SEQUENCE [LARGE SCALE GENOMIC DNA]</scope>
    <source>
        <strain evidence="2">ATCC 52028</strain>
    </source>
</reference>
<gene>
    <name evidence="1" type="ORF">CAUPRSCDRAFT_11196</name>
</gene>
<name>A0A4P9WXP3_9FUNG</name>
<protein>
    <submittedName>
        <fullName evidence="1">Uncharacterized protein</fullName>
    </submittedName>
</protein>
<sequence length="265" mass="30076">MKSDQEKELDYLGEQIRSLSKTTWIKAFRPREPSEGPSTTVKDFLQAAKLDESAPRARRSDNKNFFEAYVAEIQKLYDAWYLIGHTLLKERVAVMDTIIISLYSCLLVFEPTATKLSSDQFVPPIYSPTNPPSNRAVDSLKDLLPKIKELLEPLLPYDETAQSISGILRPLYSELHRGELDLLLLDQEALAWATIKSIYRRQELVGWGYDYDLRKKVNLEPSHAPVTTLRSCDDPNALSSCAGQCRPDIGGHSESRPVCFRPFRA</sequence>
<dbReference type="Proteomes" id="UP000268535">
    <property type="component" value="Unassembled WGS sequence"/>
</dbReference>
<dbReference type="EMBL" id="ML009407">
    <property type="protein sequence ID" value="RKO97113.1"/>
    <property type="molecule type" value="Genomic_DNA"/>
</dbReference>